<keyword evidence="1" id="KW-0812">Transmembrane</keyword>
<accession>A0A327X4G4</accession>
<sequence length="74" mass="8333">MNALKKTLGLVWMLAGIALTVGLPYQTVRQLLLETATAEDYVFWLVIVVIFLPITIGLALFGQYAWQGEYDKNE</sequence>
<name>A0A327X4G4_LARAB</name>
<gene>
    <name evidence="2" type="ORF">LX87_01659</name>
</gene>
<dbReference type="RefSeq" id="WP_111627747.1">
    <property type="nucleotide sequence ID" value="NZ_QLMC01000002.1"/>
</dbReference>
<reference evidence="2 3" key="1">
    <citation type="submission" date="2018-06" db="EMBL/GenBank/DDBJ databases">
        <title>Genomic Encyclopedia of Archaeal and Bacterial Type Strains, Phase II (KMG-II): from individual species to whole genera.</title>
        <authorList>
            <person name="Goeker M."/>
        </authorList>
    </citation>
    <scope>NUCLEOTIDE SEQUENCE [LARGE SCALE GENOMIC DNA]</scope>
    <source>
        <strain evidence="2 3">DSM 21851</strain>
    </source>
</reference>
<dbReference type="Proteomes" id="UP000248790">
    <property type="component" value="Unassembled WGS sequence"/>
</dbReference>
<keyword evidence="1" id="KW-0472">Membrane</keyword>
<feature type="transmembrane region" description="Helical" evidence="1">
    <location>
        <begin position="41"/>
        <end position="66"/>
    </location>
</feature>
<protein>
    <recommendedName>
        <fullName evidence="4">Phospholipase D-like protein</fullName>
    </recommendedName>
</protein>
<comment type="caution">
    <text evidence="2">The sequence shown here is derived from an EMBL/GenBank/DDBJ whole genome shotgun (WGS) entry which is preliminary data.</text>
</comment>
<dbReference type="Pfam" id="PF20664">
    <property type="entry name" value="DUF6814"/>
    <property type="match status" value="1"/>
</dbReference>
<dbReference type="AlphaFoldDB" id="A0A327X4G4"/>
<dbReference type="InterPro" id="IPR049211">
    <property type="entry name" value="DUF6814"/>
</dbReference>
<keyword evidence="3" id="KW-1185">Reference proteome</keyword>
<evidence type="ECO:0000313" key="2">
    <source>
        <dbReference type="EMBL" id="RAJ99962.1"/>
    </source>
</evidence>
<proteinExistence type="predicted"/>
<dbReference type="OrthoDB" id="679529at2"/>
<dbReference type="EMBL" id="QLMC01000002">
    <property type="protein sequence ID" value="RAJ99962.1"/>
    <property type="molecule type" value="Genomic_DNA"/>
</dbReference>
<evidence type="ECO:0000313" key="3">
    <source>
        <dbReference type="Proteomes" id="UP000248790"/>
    </source>
</evidence>
<evidence type="ECO:0000256" key="1">
    <source>
        <dbReference type="SAM" id="Phobius"/>
    </source>
</evidence>
<organism evidence="2 3">
    <name type="scientific">Larkinella arboricola</name>
    <dbReference type="NCBI Taxonomy" id="643671"/>
    <lineage>
        <taxon>Bacteria</taxon>
        <taxon>Pseudomonadati</taxon>
        <taxon>Bacteroidota</taxon>
        <taxon>Cytophagia</taxon>
        <taxon>Cytophagales</taxon>
        <taxon>Spirosomataceae</taxon>
        <taxon>Larkinella</taxon>
    </lineage>
</organism>
<evidence type="ECO:0008006" key="4">
    <source>
        <dbReference type="Google" id="ProtNLM"/>
    </source>
</evidence>
<keyword evidence="1" id="KW-1133">Transmembrane helix</keyword>